<dbReference type="Proteomes" id="UP000886043">
    <property type="component" value="Unassembled WGS sequence"/>
</dbReference>
<gene>
    <name evidence="1" type="ORF">ENJ40_02520</name>
</gene>
<organism evidence="1">
    <name type="scientific">Thermosulfurimonas dismutans</name>
    <dbReference type="NCBI Taxonomy" id="999894"/>
    <lineage>
        <taxon>Bacteria</taxon>
        <taxon>Pseudomonadati</taxon>
        <taxon>Thermodesulfobacteriota</taxon>
        <taxon>Thermodesulfobacteria</taxon>
        <taxon>Thermodesulfobacteriales</taxon>
        <taxon>Thermodesulfobacteriaceae</taxon>
        <taxon>Thermosulfurimonas</taxon>
    </lineage>
</organism>
<sequence>MRAALIGRQGELRVFFCGWGMDERPFLELVPPGKRLLLLYDYRDPEIPAGIPEEAATAPVLAWSLGVYWALRLRKFFRGPLVALSGTGAFAHREFGIDPRLVRLTLEGLKRDGEVVRERFFFRMFSSKDHLKRFRRSLPQRALSEAVEELAASLELPPIFPSPGDDLRAVIPREDRIFPPRAQRRFWERAGVPTEEISGGHFPFYARRDLWSW</sequence>
<name>A0A7C3GJV6_9BACT</name>
<accession>A0A7C3GJV6</accession>
<comment type="caution">
    <text evidence="1">The sequence shown here is derived from an EMBL/GenBank/DDBJ whole genome shotgun (WGS) entry which is preliminary data.</text>
</comment>
<proteinExistence type="predicted"/>
<dbReference type="SUPFAM" id="SSF53474">
    <property type="entry name" value="alpha/beta-Hydrolases"/>
    <property type="match status" value="1"/>
</dbReference>
<dbReference type="Pfam" id="PF04301">
    <property type="entry name" value="BioG"/>
    <property type="match status" value="1"/>
</dbReference>
<dbReference type="AlphaFoldDB" id="A0A7C3GJV6"/>
<reference evidence="1" key="1">
    <citation type="journal article" date="2020" name="mSystems">
        <title>Genome- and Community-Level Interaction Insights into Carbon Utilization and Element Cycling Functions of Hydrothermarchaeota in Hydrothermal Sediment.</title>
        <authorList>
            <person name="Zhou Z."/>
            <person name="Liu Y."/>
            <person name="Xu W."/>
            <person name="Pan J."/>
            <person name="Luo Z.H."/>
            <person name="Li M."/>
        </authorList>
    </citation>
    <scope>NUCLEOTIDE SEQUENCE [LARGE SCALE GENOMIC DNA]</scope>
    <source>
        <strain evidence="1">HyVt-483</strain>
    </source>
</reference>
<dbReference type="EMBL" id="DRMH01000023">
    <property type="protein sequence ID" value="HFC97321.1"/>
    <property type="molecule type" value="Genomic_DNA"/>
</dbReference>
<dbReference type="InterPro" id="IPR029058">
    <property type="entry name" value="AB_hydrolase_fold"/>
</dbReference>
<protein>
    <submittedName>
        <fullName evidence="1">DUF452 family protein</fullName>
    </submittedName>
</protein>
<evidence type="ECO:0000313" key="1">
    <source>
        <dbReference type="EMBL" id="HFC97321.1"/>
    </source>
</evidence>
<dbReference type="InterPro" id="IPR007398">
    <property type="entry name" value="BioG"/>
</dbReference>